<dbReference type="RefSeq" id="WP_173195887.1">
    <property type="nucleotide sequence ID" value="NZ_JABFCX010000002.1"/>
</dbReference>
<feature type="signal peptide" evidence="1">
    <location>
        <begin position="1"/>
        <end position="22"/>
    </location>
</feature>
<reference evidence="2 3" key="1">
    <citation type="submission" date="2020-05" db="EMBL/GenBank/DDBJ databases">
        <title>Parvularcula mediterraneae sp. nov., isolated from polypropylene straw from shallow seawater of the seashore of Laganas in Zakynthos island, Greece.</title>
        <authorList>
            <person name="Szabo I."/>
            <person name="Al-Omari J."/>
            <person name="Rado J."/>
            <person name="Szerdahelyi G.S."/>
        </authorList>
    </citation>
    <scope>NUCLEOTIDE SEQUENCE [LARGE SCALE GENOMIC DNA]</scope>
    <source>
        <strain evidence="2 3">ZS-1/3</strain>
    </source>
</reference>
<keyword evidence="1" id="KW-0732">Signal</keyword>
<protein>
    <submittedName>
        <fullName evidence="2">PEP-CTERM sorting domain-containing protein</fullName>
    </submittedName>
</protein>
<gene>
    <name evidence="2" type="ORF">HK107_00895</name>
</gene>
<sequence length="208" mass="22031">MKYFAAAAITAAGLALAPSAQAATYLNIDNISVSVGAGTTATTSNNTFNNGQTIDKVIDAPSADAEEFHNQTTHIWFSGGGLELEFDFFIEYDISTLHFWNYNGEGFDVDNIDFTFYDGNNVEVGQLSIMPDLGSPGGITAQDIDLPAPLGVRYVTAFLTGSNGQVDFQNLGFTADVTPPDPIPVPAAGVLMASILGAGAVRRKLKKR</sequence>
<evidence type="ECO:0000313" key="3">
    <source>
        <dbReference type="Proteomes" id="UP000536835"/>
    </source>
</evidence>
<comment type="caution">
    <text evidence="2">The sequence shown here is derived from an EMBL/GenBank/DDBJ whole genome shotgun (WGS) entry which is preliminary data.</text>
</comment>
<dbReference type="AlphaFoldDB" id="A0A7Y3RIU8"/>
<evidence type="ECO:0000313" key="2">
    <source>
        <dbReference type="EMBL" id="NNU14878.1"/>
    </source>
</evidence>
<accession>A0A7Y3RIU8</accession>
<dbReference type="Proteomes" id="UP000536835">
    <property type="component" value="Unassembled WGS sequence"/>
</dbReference>
<name>A0A7Y3RIU8_9PROT</name>
<proteinExistence type="predicted"/>
<keyword evidence="3" id="KW-1185">Reference proteome</keyword>
<organism evidence="2 3">
    <name type="scientific">Parvularcula mediterranea</name>
    <dbReference type="NCBI Taxonomy" id="2732508"/>
    <lineage>
        <taxon>Bacteria</taxon>
        <taxon>Pseudomonadati</taxon>
        <taxon>Pseudomonadota</taxon>
        <taxon>Alphaproteobacteria</taxon>
        <taxon>Parvularculales</taxon>
        <taxon>Parvularculaceae</taxon>
        <taxon>Parvularcula</taxon>
    </lineage>
</organism>
<evidence type="ECO:0000256" key="1">
    <source>
        <dbReference type="SAM" id="SignalP"/>
    </source>
</evidence>
<feature type="chain" id="PRO_5030536626" evidence="1">
    <location>
        <begin position="23"/>
        <end position="208"/>
    </location>
</feature>
<dbReference type="EMBL" id="JABFCX010000002">
    <property type="protein sequence ID" value="NNU14878.1"/>
    <property type="molecule type" value="Genomic_DNA"/>
</dbReference>